<dbReference type="SMART" id="SM00451">
    <property type="entry name" value="ZnF_U1"/>
    <property type="match status" value="1"/>
</dbReference>
<dbReference type="EMBL" id="QEAN01000360">
    <property type="protein sequence ID" value="TPX39197.1"/>
    <property type="molecule type" value="Genomic_DNA"/>
</dbReference>
<dbReference type="InterPro" id="IPR036236">
    <property type="entry name" value="Znf_C2H2_sf"/>
</dbReference>
<gene>
    <name evidence="20" type="ORF">SeMB42_g06414</name>
</gene>
<dbReference type="SUPFAM" id="SSF57667">
    <property type="entry name" value="beta-beta-alpha zinc fingers"/>
    <property type="match status" value="1"/>
</dbReference>
<comment type="similarity">
    <text evidence="3 18">Belongs to the HAM1 NTPase family.</text>
</comment>
<comment type="caution">
    <text evidence="20">The sequence shown here is derived from an EMBL/GenBank/DDBJ whole genome shotgun (WGS) entry which is preliminary data.</text>
</comment>
<comment type="catalytic activity">
    <reaction evidence="17">
        <text>N(6)-hydroxy-dATP + H2O = N(6)-hydroxy-dAMP + diphosphate + H(+)</text>
        <dbReference type="Rhea" id="RHEA:83971"/>
        <dbReference type="ChEBI" id="CHEBI:15377"/>
        <dbReference type="ChEBI" id="CHEBI:15378"/>
        <dbReference type="ChEBI" id="CHEBI:33019"/>
        <dbReference type="ChEBI" id="CHEBI:233529"/>
        <dbReference type="ChEBI" id="CHEBI:233530"/>
    </reaction>
    <physiologicalReaction direction="left-to-right" evidence="17">
        <dbReference type="Rhea" id="RHEA:83972"/>
    </physiologicalReaction>
</comment>
<dbReference type="PANTHER" id="PTHR11067">
    <property type="entry name" value="INOSINE TRIPHOSPHATE PYROPHOSPHATASE/HAM1 PROTEIN"/>
    <property type="match status" value="1"/>
</dbReference>
<evidence type="ECO:0000256" key="2">
    <source>
        <dbReference type="ARBA" id="ARBA00004496"/>
    </source>
</evidence>
<dbReference type="InterPro" id="IPR002637">
    <property type="entry name" value="RdgB/HAM1"/>
</dbReference>
<keyword evidence="12" id="KW-0539">Nucleus</keyword>
<keyword evidence="21" id="KW-1185">Reference proteome</keyword>
<dbReference type="GO" id="GO:0036220">
    <property type="term" value="F:ITP diphosphatase activity"/>
    <property type="evidence" value="ECO:0007669"/>
    <property type="project" value="UniProtKB-EC"/>
</dbReference>
<dbReference type="VEuPathDB" id="FungiDB:SeMB42_g06414"/>
<comment type="function">
    <text evidence="13">Pyrophosphatase that hydrolyzes the non-canonical purine nucleotides inosine triphosphate (ITP), deoxyinosine triphosphate (dITP) as well as 2'-deoxy-N-6-hydroxylaminopurine triphosphate (dHAPTP) and xanthosine 5'-triphosphate (XTP) to their respective monophosphate derivatives. The enzyme does not distinguish between the deoxy- and ribose forms. Probably excludes non-canonical purines from RNA and DNA precursor pools, thus preventing their incorporation into RNA and DNA and avoiding chromosomal lesions.</text>
</comment>
<dbReference type="GO" id="GO:0000166">
    <property type="term" value="F:nucleotide binding"/>
    <property type="evidence" value="ECO:0007669"/>
    <property type="project" value="UniProtKB-KW"/>
</dbReference>
<keyword evidence="4" id="KW-0963">Cytoplasm</keyword>
<evidence type="ECO:0000313" key="21">
    <source>
        <dbReference type="Proteomes" id="UP000317494"/>
    </source>
</evidence>
<name>A0A507CDR2_9FUNG</name>
<organism evidence="20 21">
    <name type="scientific">Synchytrium endobioticum</name>
    <dbReference type="NCBI Taxonomy" id="286115"/>
    <lineage>
        <taxon>Eukaryota</taxon>
        <taxon>Fungi</taxon>
        <taxon>Fungi incertae sedis</taxon>
        <taxon>Chytridiomycota</taxon>
        <taxon>Chytridiomycota incertae sedis</taxon>
        <taxon>Chytridiomycetes</taxon>
        <taxon>Synchytriales</taxon>
        <taxon>Synchytriaceae</taxon>
        <taxon>Synchytrium</taxon>
    </lineage>
</organism>
<evidence type="ECO:0000256" key="7">
    <source>
        <dbReference type="ARBA" id="ARBA00022771"/>
    </source>
</evidence>
<evidence type="ECO:0000256" key="5">
    <source>
        <dbReference type="ARBA" id="ARBA00022723"/>
    </source>
</evidence>
<dbReference type="Gene3D" id="3.90.950.10">
    <property type="match status" value="1"/>
</dbReference>
<dbReference type="InterPro" id="IPR027502">
    <property type="entry name" value="ITPase"/>
</dbReference>
<evidence type="ECO:0000256" key="15">
    <source>
        <dbReference type="ARBA" id="ARBA00093218"/>
    </source>
</evidence>
<evidence type="ECO:0000256" key="14">
    <source>
        <dbReference type="ARBA" id="ARBA00066468"/>
    </source>
</evidence>
<dbReference type="NCBIfam" id="TIGR00042">
    <property type="entry name" value="RdgB/HAM1 family non-canonical purine NTP pyrophosphatase"/>
    <property type="match status" value="1"/>
</dbReference>
<dbReference type="EC" id="3.6.1.66" evidence="14"/>
<dbReference type="GO" id="GO:0009143">
    <property type="term" value="P:nucleoside triphosphate catabolic process"/>
    <property type="evidence" value="ECO:0007669"/>
    <property type="project" value="InterPro"/>
</dbReference>
<protein>
    <recommendedName>
        <fullName evidence="14">XTP/dITP diphosphatase</fullName>
        <ecNumber evidence="14">3.6.1.66</ecNumber>
    </recommendedName>
</protein>
<keyword evidence="9" id="KW-0862">Zinc</keyword>
<dbReference type="GO" id="GO:0003676">
    <property type="term" value="F:nucleic acid binding"/>
    <property type="evidence" value="ECO:0007669"/>
    <property type="project" value="InterPro"/>
</dbReference>
<evidence type="ECO:0000256" key="11">
    <source>
        <dbReference type="ARBA" id="ARBA00023080"/>
    </source>
</evidence>
<evidence type="ECO:0000256" key="18">
    <source>
        <dbReference type="RuleBase" id="RU003781"/>
    </source>
</evidence>
<accession>A0A507CDR2</accession>
<evidence type="ECO:0000256" key="1">
    <source>
        <dbReference type="ARBA" id="ARBA00004123"/>
    </source>
</evidence>
<dbReference type="GO" id="GO:0009117">
    <property type="term" value="P:nucleotide metabolic process"/>
    <property type="evidence" value="ECO:0007669"/>
    <property type="project" value="UniProtKB-KW"/>
</dbReference>
<dbReference type="CDD" id="cd00515">
    <property type="entry name" value="HAM1"/>
    <property type="match status" value="1"/>
</dbReference>
<dbReference type="Gene3D" id="3.30.160.60">
    <property type="entry name" value="Classic Zinc Finger"/>
    <property type="match status" value="1"/>
</dbReference>
<evidence type="ECO:0000256" key="4">
    <source>
        <dbReference type="ARBA" id="ARBA00022490"/>
    </source>
</evidence>
<dbReference type="Pfam" id="PF01725">
    <property type="entry name" value="Ham1p_like"/>
    <property type="match status" value="1"/>
</dbReference>
<dbReference type="InterPro" id="IPR013085">
    <property type="entry name" value="U1-CZ_Znf_C2H2"/>
</dbReference>
<evidence type="ECO:0000256" key="10">
    <source>
        <dbReference type="ARBA" id="ARBA00022842"/>
    </source>
</evidence>
<dbReference type="Proteomes" id="UP000317494">
    <property type="component" value="Unassembled WGS sequence"/>
</dbReference>
<evidence type="ECO:0000256" key="17">
    <source>
        <dbReference type="ARBA" id="ARBA00093271"/>
    </source>
</evidence>
<dbReference type="PANTHER" id="PTHR11067:SF9">
    <property type="entry name" value="INOSINE TRIPHOSPHATE PYROPHOSPHATASE"/>
    <property type="match status" value="1"/>
</dbReference>
<keyword evidence="10" id="KW-0460">Magnesium</keyword>
<keyword evidence="6" id="KW-0547">Nucleotide-binding</keyword>
<dbReference type="HAMAP" id="MF_03148">
    <property type="entry name" value="HAM1_NTPase"/>
    <property type="match status" value="1"/>
</dbReference>
<dbReference type="FunFam" id="3.90.950.10:FF:000003">
    <property type="entry name" value="Inosine triphosphate pyrophosphatase"/>
    <property type="match status" value="1"/>
</dbReference>
<keyword evidence="11" id="KW-0546">Nucleotide metabolism</keyword>
<dbReference type="PROSITE" id="PS50171">
    <property type="entry name" value="ZF_MATRIN"/>
    <property type="match status" value="1"/>
</dbReference>
<evidence type="ECO:0000256" key="6">
    <source>
        <dbReference type="ARBA" id="ARBA00022741"/>
    </source>
</evidence>
<evidence type="ECO:0000256" key="9">
    <source>
        <dbReference type="ARBA" id="ARBA00022833"/>
    </source>
</evidence>
<evidence type="ECO:0000256" key="8">
    <source>
        <dbReference type="ARBA" id="ARBA00022801"/>
    </source>
</evidence>
<dbReference type="GO" id="GO:0008270">
    <property type="term" value="F:zinc ion binding"/>
    <property type="evidence" value="ECO:0007669"/>
    <property type="project" value="UniProtKB-KW"/>
</dbReference>
<dbReference type="InterPro" id="IPR003604">
    <property type="entry name" value="Matrin/U1-like-C_Znf_C2H2"/>
</dbReference>
<comment type="catalytic activity">
    <reaction evidence="16">
        <text>dITP + H2O = dIMP + diphosphate + H(+)</text>
        <dbReference type="Rhea" id="RHEA:28342"/>
        <dbReference type="ChEBI" id="CHEBI:15377"/>
        <dbReference type="ChEBI" id="CHEBI:15378"/>
        <dbReference type="ChEBI" id="CHEBI:33019"/>
        <dbReference type="ChEBI" id="CHEBI:61194"/>
        <dbReference type="ChEBI" id="CHEBI:61382"/>
        <dbReference type="EC" id="3.6.1.66"/>
    </reaction>
    <physiologicalReaction direction="left-to-right" evidence="16">
        <dbReference type="Rhea" id="RHEA:28343"/>
    </physiologicalReaction>
</comment>
<dbReference type="Pfam" id="PF06220">
    <property type="entry name" value="zf-U1"/>
    <property type="match status" value="1"/>
</dbReference>
<dbReference type="GO" id="GO:0005737">
    <property type="term" value="C:cytoplasm"/>
    <property type="evidence" value="ECO:0007669"/>
    <property type="project" value="UniProtKB-SubCell"/>
</dbReference>
<reference evidence="20 21" key="1">
    <citation type="journal article" date="2019" name="Sci. Rep.">
        <title>Comparative genomics of chytrid fungi reveal insights into the obligate biotrophic and pathogenic lifestyle of Synchytrium endobioticum.</title>
        <authorList>
            <person name="van de Vossenberg B.T.L.H."/>
            <person name="Warris S."/>
            <person name="Nguyen H.D.T."/>
            <person name="van Gent-Pelzer M.P.E."/>
            <person name="Joly D.L."/>
            <person name="van de Geest H.C."/>
            <person name="Bonants P.J.M."/>
            <person name="Smith D.S."/>
            <person name="Levesque C.A."/>
            <person name="van der Lee T.A.J."/>
        </authorList>
    </citation>
    <scope>NUCLEOTIDE SEQUENCE [LARGE SCALE GENOMIC DNA]</scope>
    <source>
        <strain evidence="20 21">MB42</strain>
    </source>
</reference>
<dbReference type="GO" id="GO:0005634">
    <property type="term" value="C:nucleus"/>
    <property type="evidence" value="ECO:0007669"/>
    <property type="project" value="UniProtKB-SubCell"/>
</dbReference>
<feature type="non-terminal residue" evidence="20">
    <location>
        <position position="1"/>
    </location>
</feature>
<comment type="catalytic activity">
    <reaction evidence="15">
        <text>ITP + H2O = IMP + diphosphate + H(+)</text>
        <dbReference type="Rhea" id="RHEA:29399"/>
        <dbReference type="ChEBI" id="CHEBI:15377"/>
        <dbReference type="ChEBI" id="CHEBI:15378"/>
        <dbReference type="ChEBI" id="CHEBI:33019"/>
        <dbReference type="ChEBI" id="CHEBI:58053"/>
        <dbReference type="ChEBI" id="CHEBI:61402"/>
        <dbReference type="EC" id="3.6.1.66"/>
    </reaction>
    <physiologicalReaction direction="left-to-right" evidence="15">
        <dbReference type="Rhea" id="RHEA:29400"/>
    </physiologicalReaction>
</comment>
<evidence type="ECO:0000256" key="16">
    <source>
        <dbReference type="ARBA" id="ARBA00093255"/>
    </source>
</evidence>
<evidence type="ECO:0000256" key="3">
    <source>
        <dbReference type="ARBA" id="ARBA00008023"/>
    </source>
</evidence>
<dbReference type="SUPFAM" id="SSF52972">
    <property type="entry name" value="ITPase-like"/>
    <property type="match status" value="1"/>
</dbReference>
<dbReference type="STRING" id="286115.A0A507CDR2"/>
<proteinExistence type="inferred from homology"/>
<dbReference type="InterPro" id="IPR029001">
    <property type="entry name" value="ITPase-like_fam"/>
</dbReference>
<evidence type="ECO:0000256" key="12">
    <source>
        <dbReference type="ARBA" id="ARBA00023242"/>
    </source>
</evidence>
<evidence type="ECO:0000256" key="13">
    <source>
        <dbReference type="ARBA" id="ARBA00054940"/>
    </source>
</evidence>
<sequence length="515" mass="57033">ELDDIVFHHRRTALRPHPVSTASDDRLAPTMSNNTNRYKLGTQKYWCERCKIFVTDNKPSRQMHENGGRHKAAVAEYLRDIEKRAETKRTEDAKTRDMLLRIERAATRQYAQDISGHKSQIVAPIRQSMYPRVGANAATCSASPQPLPKHLLPTIPPSASTYTGPIRLSGDDKPAELAPTADMGVAGAWTAVPVHQQVIPATRICNDGDDDVKPDMHEDVKQHEVVDEDEADADLDVKKSRQFRILEKTLGVGDSIITDDEINEDEGGLEENKNKVPAFKKRRIDKPKNIRKKSQWLHAVPSWTVSPTERERESSTISHFITDMAARTITFVTGNANKLKEVQAILGGTNIVVTSAKLDLVEIQGTTQECAMDKARQASKALGGRPVLTEDTALCFNALNGLPGPYIKWFLESVGHHGLNKMLAAFDDKTAYALCTFALVPAPNAEPILFEGRNDGRIVDARGPPEFGWDPIFESADGSCGLTYAEMAKSVKNRISHRARALEKLKEFLSGLTTL</sequence>
<dbReference type="InterPro" id="IPR000690">
    <property type="entry name" value="Matrin/U1-C_Znf_C2H2"/>
</dbReference>
<evidence type="ECO:0000313" key="20">
    <source>
        <dbReference type="EMBL" id="TPX39197.1"/>
    </source>
</evidence>
<dbReference type="AlphaFoldDB" id="A0A507CDR2"/>
<keyword evidence="5" id="KW-0479">Metal-binding</keyword>
<keyword evidence="7" id="KW-0863">Zinc-finger</keyword>
<keyword evidence="8 18" id="KW-0378">Hydrolase</keyword>
<dbReference type="GO" id="GO:0035870">
    <property type="term" value="F:dITP diphosphatase activity"/>
    <property type="evidence" value="ECO:0007669"/>
    <property type="project" value="RHEA"/>
</dbReference>
<comment type="subcellular location">
    <subcellularLocation>
        <location evidence="2">Cytoplasm</location>
    </subcellularLocation>
    <subcellularLocation>
        <location evidence="1">Nucleus</location>
    </subcellularLocation>
</comment>
<feature type="domain" description="Matrin-type" evidence="19">
    <location>
        <begin position="45"/>
        <end position="76"/>
    </location>
</feature>
<evidence type="ECO:0000259" key="19">
    <source>
        <dbReference type="PROSITE" id="PS50171"/>
    </source>
</evidence>